<proteinExistence type="predicted"/>
<dbReference type="PANTHER" id="PTHR11017:SF574">
    <property type="entry name" value="ADP-RIBOSYL CYCLASE_CYCLIC ADP-RIBOSE HYDROLASE"/>
    <property type="match status" value="1"/>
</dbReference>
<dbReference type="FunFam" id="3.40.50.10140:FF:000007">
    <property type="entry name" value="Disease resistance protein (TIR-NBS-LRR class)"/>
    <property type="match status" value="1"/>
</dbReference>
<organism evidence="3 4">
    <name type="scientific">Rubus argutus</name>
    <name type="common">Southern blackberry</name>
    <dbReference type="NCBI Taxonomy" id="59490"/>
    <lineage>
        <taxon>Eukaryota</taxon>
        <taxon>Viridiplantae</taxon>
        <taxon>Streptophyta</taxon>
        <taxon>Embryophyta</taxon>
        <taxon>Tracheophyta</taxon>
        <taxon>Spermatophyta</taxon>
        <taxon>Magnoliopsida</taxon>
        <taxon>eudicotyledons</taxon>
        <taxon>Gunneridae</taxon>
        <taxon>Pentapetalae</taxon>
        <taxon>rosids</taxon>
        <taxon>fabids</taxon>
        <taxon>Rosales</taxon>
        <taxon>Rosaceae</taxon>
        <taxon>Rosoideae</taxon>
        <taxon>Rosoideae incertae sedis</taxon>
        <taxon>Rubus</taxon>
    </lineage>
</organism>
<reference evidence="3 4" key="1">
    <citation type="journal article" date="2023" name="G3 (Bethesda)">
        <title>A chromosome-length genome assembly and annotation of blackberry (Rubus argutus, cv. 'Hillquist').</title>
        <authorList>
            <person name="Bruna T."/>
            <person name="Aryal R."/>
            <person name="Dudchenko O."/>
            <person name="Sargent D.J."/>
            <person name="Mead D."/>
            <person name="Buti M."/>
            <person name="Cavallini A."/>
            <person name="Hytonen T."/>
            <person name="Andres J."/>
            <person name="Pham M."/>
            <person name="Weisz D."/>
            <person name="Mascagni F."/>
            <person name="Usai G."/>
            <person name="Natali L."/>
            <person name="Bassil N."/>
            <person name="Fernandez G.E."/>
            <person name="Lomsadze A."/>
            <person name="Armour M."/>
            <person name="Olukolu B."/>
            <person name="Poorten T."/>
            <person name="Britton C."/>
            <person name="Davik J."/>
            <person name="Ashrafi H."/>
            <person name="Aiden E.L."/>
            <person name="Borodovsky M."/>
            <person name="Worthington M."/>
        </authorList>
    </citation>
    <scope>NUCLEOTIDE SEQUENCE [LARGE SCALE GENOMIC DNA]</scope>
    <source>
        <strain evidence="3">PI 553951</strain>
    </source>
</reference>
<keyword evidence="1" id="KW-0520">NAD</keyword>
<dbReference type="InterPro" id="IPR035897">
    <property type="entry name" value="Toll_tir_struct_dom_sf"/>
</dbReference>
<feature type="domain" description="TIR" evidence="2">
    <location>
        <begin position="15"/>
        <end position="181"/>
    </location>
</feature>
<evidence type="ECO:0000259" key="2">
    <source>
        <dbReference type="PROSITE" id="PS50104"/>
    </source>
</evidence>
<dbReference type="SUPFAM" id="SSF52200">
    <property type="entry name" value="Toll/Interleukin receptor TIR domain"/>
    <property type="match status" value="1"/>
</dbReference>
<dbReference type="Gene3D" id="3.40.50.10140">
    <property type="entry name" value="Toll/interleukin-1 receptor homology (TIR) domain"/>
    <property type="match status" value="1"/>
</dbReference>
<evidence type="ECO:0000313" key="3">
    <source>
        <dbReference type="EMBL" id="KAK9943871.1"/>
    </source>
</evidence>
<dbReference type="GO" id="GO:0007165">
    <property type="term" value="P:signal transduction"/>
    <property type="evidence" value="ECO:0007669"/>
    <property type="project" value="InterPro"/>
</dbReference>
<dbReference type="InterPro" id="IPR044974">
    <property type="entry name" value="Disease_R_plants"/>
</dbReference>
<dbReference type="Pfam" id="PF01582">
    <property type="entry name" value="TIR"/>
    <property type="match status" value="1"/>
</dbReference>
<accession>A0AAW1Y664</accession>
<sequence>MNMSATAGADVLPQQKYDVFLSFRGEDTRLKFTSHLHAALERKKIYTYIDYRLERGDEIGPALLTAIEQSKLSIIIFSKDYASSSWCLDEVVHILKCKEAYGQLVVPVFYEIDPSHVRWQKRTYADSFAILEERFKHTTNKVSNWRHALTTVANLSGVHSQNIRLESELVETIVEDILTKLNRNSSYIVKGLVGMESPIQQIELLLCIHAQNICYRTIGIWGMVAPQQEEKLPSIQRASSPLCRPDGFMESGRICRIYGVQASRGLPVLPAVRACSWCPDEFVVASQRSLKRPDVFMVSGRVHGLGFGLFIKINVI</sequence>
<dbReference type="PANTHER" id="PTHR11017">
    <property type="entry name" value="LEUCINE-RICH REPEAT-CONTAINING PROTEIN"/>
    <property type="match status" value="1"/>
</dbReference>
<dbReference type="GO" id="GO:0006952">
    <property type="term" value="P:defense response"/>
    <property type="evidence" value="ECO:0007669"/>
    <property type="project" value="InterPro"/>
</dbReference>
<evidence type="ECO:0000313" key="4">
    <source>
        <dbReference type="Proteomes" id="UP001457282"/>
    </source>
</evidence>
<name>A0AAW1Y664_RUBAR</name>
<dbReference type="Proteomes" id="UP001457282">
    <property type="component" value="Unassembled WGS sequence"/>
</dbReference>
<dbReference type="PROSITE" id="PS50104">
    <property type="entry name" value="TIR"/>
    <property type="match status" value="1"/>
</dbReference>
<keyword evidence="4" id="KW-1185">Reference proteome</keyword>
<protein>
    <recommendedName>
        <fullName evidence="2">TIR domain-containing protein</fullName>
    </recommendedName>
</protein>
<comment type="caution">
    <text evidence="3">The sequence shown here is derived from an EMBL/GenBank/DDBJ whole genome shotgun (WGS) entry which is preliminary data.</text>
</comment>
<dbReference type="AlphaFoldDB" id="A0AAW1Y664"/>
<evidence type="ECO:0000256" key="1">
    <source>
        <dbReference type="ARBA" id="ARBA00023027"/>
    </source>
</evidence>
<dbReference type="SMART" id="SM00255">
    <property type="entry name" value="TIR"/>
    <property type="match status" value="1"/>
</dbReference>
<dbReference type="EMBL" id="JBEDUW010000002">
    <property type="protein sequence ID" value="KAK9943871.1"/>
    <property type="molecule type" value="Genomic_DNA"/>
</dbReference>
<gene>
    <name evidence="3" type="ORF">M0R45_009463</name>
</gene>
<dbReference type="InterPro" id="IPR000157">
    <property type="entry name" value="TIR_dom"/>
</dbReference>